<evidence type="ECO:0000256" key="3">
    <source>
        <dbReference type="ARBA" id="ARBA00022692"/>
    </source>
</evidence>
<evidence type="ECO:0000313" key="12">
    <source>
        <dbReference type="RefSeq" id="XP_015600934.1"/>
    </source>
</evidence>
<evidence type="ECO:0000256" key="7">
    <source>
        <dbReference type="ARBA" id="ARBA00024348"/>
    </source>
</evidence>
<dbReference type="PRINTS" id="PR00171">
    <property type="entry name" value="SUGRTRNSPORT"/>
</dbReference>
<organism evidence="11 12">
    <name type="scientific">Cephus cinctus</name>
    <name type="common">Wheat stem sawfly</name>
    <dbReference type="NCBI Taxonomy" id="211228"/>
    <lineage>
        <taxon>Eukaryota</taxon>
        <taxon>Metazoa</taxon>
        <taxon>Ecdysozoa</taxon>
        <taxon>Arthropoda</taxon>
        <taxon>Hexapoda</taxon>
        <taxon>Insecta</taxon>
        <taxon>Pterygota</taxon>
        <taxon>Neoptera</taxon>
        <taxon>Endopterygota</taxon>
        <taxon>Hymenoptera</taxon>
        <taxon>Cephoidea</taxon>
        <taxon>Cephidae</taxon>
        <taxon>Cephus</taxon>
    </lineage>
</organism>
<feature type="transmembrane region" description="Helical" evidence="9">
    <location>
        <begin position="56"/>
        <end position="79"/>
    </location>
</feature>
<dbReference type="InterPro" id="IPR036259">
    <property type="entry name" value="MFS_trans_sf"/>
</dbReference>
<feature type="transmembrane region" description="Helical" evidence="9">
    <location>
        <begin position="429"/>
        <end position="449"/>
    </location>
</feature>
<feature type="transmembrane region" description="Helical" evidence="9">
    <location>
        <begin position="210"/>
        <end position="231"/>
    </location>
</feature>
<dbReference type="PROSITE" id="PS00216">
    <property type="entry name" value="SUGAR_TRANSPORT_1"/>
    <property type="match status" value="1"/>
</dbReference>
<dbReference type="GeneID" id="107270429"/>
<evidence type="ECO:0000256" key="6">
    <source>
        <dbReference type="ARBA" id="ARBA00023180"/>
    </source>
</evidence>
<dbReference type="NCBIfam" id="TIGR00879">
    <property type="entry name" value="SP"/>
    <property type="match status" value="1"/>
</dbReference>
<dbReference type="PANTHER" id="PTHR48021">
    <property type="match status" value="1"/>
</dbReference>
<feature type="transmembrane region" description="Helical" evidence="9">
    <location>
        <begin position="461"/>
        <end position="480"/>
    </location>
</feature>
<feature type="domain" description="Major facilitator superfamily (MFS) profile" evidence="10">
    <location>
        <begin position="58"/>
        <end position="484"/>
    </location>
</feature>
<feature type="transmembrane region" description="Helical" evidence="9">
    <location>
        <begin position="391"/>
        <end position="417"/>
    </location>
</feature>
<keyword evidence="6" id="KW-0325">Glycoprotein</keyword>
<feature type="transmembrane region" description="Helical" evidence="9">
    <location>
        <begin position="296"/>
        <end position="320"/>
    </location>
</feature>
<dbReference type="PANTHER" id="PTHR48021:SF1">
    <property type="entry name" value="GH07001P-RELATED"/>
    <property type="match status" value="1"/>
</dbReference>
<feature type="transmembrane region" description="Helical" evidence="9">
    <location>
        <begin position="152"/>
        <end position="174"/>
    </location>
</feature>
<feature type="transmembrane region" description="Helical" evidence="9">
    <location>
        <begin position="359"/>
        <end position="379"/>
    </location>
</feature>
<dbReference type="Gene3D" id="1.20.1250.20">
    <property type="entry name" value="MFS general substrate transporter like domains"/>
    <property type="match status" value="1"/>
</dbReference>
<evidence type="ECO:0000259" key="10">
    <source>
        <dbReference type="PROSITE" id="PS50850"/>
    </source>
</evidence>
<feature type="transmembrane region" description="Helical" evidence="9">
    <location>
        <begin position="99"/>
        <end position="116"/>
    </location>
</feature>
<comment type="similarity">
    <text evidence="7">Belongs to the major facilitator superfamily. Sugar transporter (TC 2.A.1.1) family. Trehalose transporter subfamily.</text>
</comment>
<dbReference type="InterPro" id="IPR003663">
    <property type="entry name" value="Sugar/inositol_transpt"/>
</dbReference>
<dbReference type="PROSITE" id="PS00217">
    <property type="entry name" value="SUGAR_TRANSPORT_2"/>
    <property type="match status" value="1"/>
</dbReference>
<evidence type="ECO:0000313" key="11">
    <source>
        <dbReference type="Proteomes" id="UP000694920"/>
    </source>
</evidence>
<dbReference type="SUPFAM" id="SSF103473">
    <property type="entry name" value="MFS general substrate transporter"/>
    <property type="match status" value="1"/>
</dbReference>
<dbReference type="CDD" id="cd17358">
    <property type="entry name" value="MFS_GLUT6_8_Class3_like"/>
    <property type="match status" value="1"/>
</dbReference>
<name>A0AAJ7C4L0_CEPCN</name>
<dbReference type="GO" id="GO:0051119">
    <property type="term" value="F:sugar transmembrane transporter activity"/>
    <property type="evidence" value="ECO:0007669"/>
    <property type="project" value="InterPro"/>
</dbReference>
<dbReference type="KEGG" id="ccin:107270429"/>
<keyword evidence="11" id="KW-1185">Reference proteome</keyword>
<evidence type="ECO:0000256" key="5">
    <source>
        <dbReference type="ARBA" id="ARBA00023136"/>
    </source>
</evidence>
<feature type="transmembrane region" description="Helical" evidence="9">
    <location>
        <begin position="128"/>
        <end position="146"/>
    </location>
</feature>
<evidence type="ECO:0000256" key="4">
    <source>
        <dbReference type="ARBA" id="ARBA00022989"/>
    </source>
</evidence>
<accession>A0AAJ7C4L0</accession>
<dbReference type="FunFam" id="1.20.1250.20:FF:000055">
    <property type="entry name" value="Facilitated trehalose transporter Tret1-2 homolog"/>
    <property type="match status" value="1"/>
</dbReference>
<protein>
    <submittedName>
        <fullName evidence="12">Facilitated trehalose transporter Tret1-2 homolog isoform X1</fullName>
    </submittedName>
</protein>
<gene>
    <name evidence="12" type="primary">LOC107270429</name>
</gene>
<dbReference type="PROSITE" id="PS50850">
    <property type="entry name" value="MFS"/>
    <property type="match status" value="1"/>
</dbReference>
<dbReference type="InterPro" id="IPR020846">
    <property type="entry name" value="MFS_dom"/>
</dbReference>
<comment type="subcellular location">
    <subcellularLocation>
        <location evidence="1">Cell membrane</location>
        <topology evidence="1">Multi-pass membrane protein</topology>
    </subcellularLocation>
</comment>
<dbReference type="GO" id="GO:0005886">
    <property type="term" value="C:plasma membrane"/>
    <property type="evidence" value="ECO:0007669"/>
    <property type="project" value="UniProtKB-SubCell"/>
</dbReference>
<reference evidence="12" key="1">
    <citation type="submission" date="2025-08" db="UniProtKB">
        <authorList>
            <consortium name="RefSeq"/>
        </authorList>
    </citation>
    <scope>IDENTIFICATION</scope>
</reference>
<dbReference type="InterPro" id="IPR050549">
    <property type="entry name" value="MFS_Trehalose_Transporter"/>
</dbReference>
<evidence type="ECO:0000256" key="1">
    <source>
        <dbReference type="ARBA" id="ARBA00004651"/>
    </source>
</evidence>
<dbReference type="Proteomes" id="UP000694920">
    <property type="component" value="Unplaced"/>
</dbReference>
<keyword evidence="5 9" id="KW-0472">Membrane</keyword>
<keyword evidence="4 9" id="KW-1133">Transmembrane helix</keyword>
<evidence type="ECO:0000256" key="2">
    <source>
        <dbReference type="ARBA" id="ARBA00022475"/>
    </source>
</evidence>
<feature type="transmembrane region" description="Helical" evidence="9">
    <location>
        <begin position="186"/>
        <end position="204"/>
    </location>
</feature>
<evidence type="ECO:0000256" key="8">
    <source>
        <dbReference type="RuleBase" id="RU003346"/>
    </source>
</evidence>
<evidence type="ECO:0000256" key="9">
    <source>
        <dbReference type="SAM" id="Phobius"/>
    </source>
</evidence>
<dbReference type="Pfam" id="PF00083">
    <property type="entry name" value="Sugar_tr"/>
    <property type="match status" value="1"/>
</dbReference>
<dbReference type="InterPro" id="IPR005828">
    <property type="entry name" value="MFS_sugar_transport-like"/>
</dbReference>
<keyword evidence="3 9" id="KW-0812">Transmembrane</keyword>
<dbReference type="RefSeq" id="XP_015600934.1">
    <property type="nucleotide sequence ID" value="XM_015745448.2"/>
</dbReference>
<proteinExistence type="inferred from homology"/>
<keyword evidence="2" id="KW-1003">Cell membrane</keyword>
<dbReference type="AlphaFoldDB" id="A0AAJ7C4L0"/>
<dbReference type="InterPro" id="IPR005829">
    <property type="entry name" value="Sugar_transporter_CS"/>
</dbReference>
<sequence length="508" mass="55499">MESCDIIESVAATNPAGALSLYEKDAMMGADSKVDASQRMLNVDEPLQEGKKLQQYVSSLVVCLTAIQSGMTLGWSSPICPYLKSGQSFLPAITDEEESWISSLLAIGAIVGAVPFGKVADRIGRKKAVVIPALPYLVSWGLLIFTRNLMCIYLARFVAGIGTGAVFVLVPVYVGEIAETSIRGALGIFLPLFFSFGLVYAYTAGAYVNYISFNVTCALMLVPFLICVPFIPESPMWLVHKGRKLEASKVLEVLRGPDYDVKREISILQEEVSEQEKKKGGFRDIVKTKAGRKAMVTCLGIMWFQQASGVDAILFYTVLIFKDAGSTIDPNLATIVIGMIEVVMTVIVALVIDKYGRKPLLIVSGSAMALCLGVFGYYLKLKDDGTDVTSIGWLPFTCLSLFNVVFSVGFGAVPFTIISEIFPLETKGVATSICIVFSWALVFTVTKLFPLLDEKLGSAVTFWIFAGFCAMASLFTYFFVPETKGKSIQQIQKKLRRRKNQVKSSHAV</sequence>
<feature type="transmembrane region" description="Helical" evidence="9">
    <location>
        <begin position="332"/>
        <end position="352"/>
    </location>
</feature>
<keyword evidence="8" id="KW-0813">Transport</keyword>
<dbReference type="InterPro" id="IPR044775">
    <property type="entry name" value="MFS_ERD6/Tret1-like"/>
</dbReference>